<evidence type="ECO:0000313" key="2">
    <source>
        <dbReference type="Proteomes" id="UP001600888"/>
    </source>
</evidence>
<comment type="caution">
    <text evidence="1">The sequence shown here is derived from an EMBL/GenBank/DDBJ whole genome shotgun (WGS) entry which is preliminary data.</text>
</comment>
<gene>
    <name evidence="1" type="ORF">FJTKL_06193</name>
</gene>
<proteinExistence type="predicted"/>
<sequence length="388" mass="43774">MDSSYEDIISSDIFTFMVGPNGKEYNVHDTAISRLSKPLGVLINGDMREAKERCVKWPDVDEKTFVRFVQWAYTKTYITEEPEILLDHSIIGTADSYGKILALAEGKASEMPLYSLTTANFVQPQKKECCWNKACGWYGRSNPKSNYQPTCLVCRRVYTATACANCNSIYTDCPTCGPLTRAIRSSCSNNNCNQQYFGSNVRHEHMQVTCLKCRTKYSTRKCPCGSTFSDCGACAAENGRPALVKRLILVHEFLDASGTTYPTSTSAFSPRKNTEGCEDYTGVFLCHAKLYVVADKYDIPALKQLSLHRLHATLKEFTLYPSRMNDIATLAKYVFENTVPEDKIRDMITMYYACIVEDARKQDGLKSLIDEIPNFAFDLIDKMSDRLD</sequence>
<dbReference type="EMBL" id="JBAWTH010000021">
    <property type="protein sequence ID" value="KAL2287203.1"/>
    <property type="molecule type" value="Genomic_DNA"/>
</dbReference>
<protein>
    <recommendedName>
        <fullName evidence="3">BTB domain-containing protein</fullName>
    </recommendedName>
</protein>
<reference evidence="1 2" key="1">
    <citation type="submission" date="2024-03" db="EMBL/GenBank/DDBJ databases">
        <title>A high-quality draft genome sequence of Diaporthe vaccinii, a causative agent of upright dieback and viscid rot disease in cranberry plants.</title>
        <authorList>
            <person name="Sarrasin M."/>
            <person name="Lang B.F."/>
            <person name="Burger G."/>
        </authorList>
    </citation>
    <scope>NUCLEOTIDE SEQUENCE [LARGE SCALE GENOMIC DNA]</scope>
    <source>
        <strain evidence="1 2">IS7</strain>
    </source>
</reference>
<keyword evidence="2" id="KW-1185">Reference proteome</keyword>
<dbReference type="PANTHER" id="PTHR47843">
    <property type="entry name" value="BTB DOMAIN-CONTAINING PROTEIN-RELATED"/>
    <property type="match status" value="1"/>
</dbReference>
<accession>A0ABR4EXN3</accession>
<dbReference type="PANTHER" id="PTHR47843:SF2">
    <property type="entry name" value="BTB DOMAIN-CONTAINING PROTEIN"/>
    <property type="match status" value="1"/>
</dbReference>
<organism evidence="1 2">
    <name type="scientific">Diaporthe vaccinii</name>
    <dbReference type="NCBI Taxonomy" id="105482"/>
    <lineage>
        <taxon>Eukaryota</taxon>
        <taxon>Fungi</taxon>
        <taxon>Dikarya</taxon>
        <taxon>Ascomycota</taxon>
        <taxon>Pezizomycotina</taxon>
        <taxon>Sordariomycetes</taxon>
        <taxon>Sordariomycetidae</taxon>
        <taxon>Diaporthales</taxon>
        <taxon>Diaporthaceae</taxon>
        <taxon>Diaporthe</taxon>
        <taxon>Diaporthe eres species complex</taxon>
    </lineage>
</organism>
<dbReference type="InterPro" id="IPR011333">
    <property type="entry name" value="SKP1/BTB/POZ_sf"/>
</dbReference>
<dbReference type="Gene3D" id="3.30.710.10">
    <property type="entry name" value="Potassium Channel Kv1.1, Chain A"/>
    <property type="match status" value="1"/>
</dbReference>
<dbReference type="Proteomes" id="UP001600888">
    <property type="component" value="Unassembled WGS sequence"/>
</dbReference>
<dbReference type="SUPFAM" id="SSF54695">
    <property type="entry name" value="POZ domain"/>
    <property type="match status" value="1"/>
</dbReference>
<name>A0ABR4EXN3_9PEZI</name>
<evidence type="ECO:0008006" key="3">
    <source>
        <dbReference type="Google" id="ProtNLM"/>
    </source>
</evidence>
<evidence type="ECO:0000313" key="1">
    <source>
        <dbReference type="EMBL" id="KAL2287203.1"/>
    </source>
</evidence>